<feature type="compositionally biased region" description="Basic and acidic residues" evidence="1">
    <location>
        <begin position="319"/>
        <end position="334"/>
    </location>
</feature>
<dbReference type="SUPFAM" id="SSF140383">
    <property type="entry name" value="BSD domain-like"/>
    <property type="match status" value="1"/>
</dbReference>
<feature type="compositionally biased region" description="Polar residues" evidence="1">
    <location>
        <begin position="248"/>
        <end position="267"/>
    </location>
</feature>
<name>A0ABP1FZP7_9CHLO</name>
<feature type="compositionally biased region" description="Acidic residues" evidence="1">
    <location>
        <begin position="374"/>
        <end position="385"/>
    </location>
</feature>
<dbReference type="PANTHER" id="PTHR31923:SF1">
    <property type="entry name" value="BSD DOMAIN-CONTAINING PROTEIN"/>
    <property type="match status" value="1"/>
</dbReference>
<protein>
    <submittedName>
        <fullName evidence="3">G8120 protein</fullName>
    </submittedName>
</protein>
<sequence>MDFFFKNLESAQAQAKLAALNAQKTAKGFAAQVSKQSKTLAEHVQVNTQLLAEQASSMSKEAAESAQHRLRGLDAPYVQALAPKEPEKPSAAVLAQYGITLEFMDFVRSLTYSTFRDFPADALPTAKASDGGTKAQPADAKYLTPWQEHHAMLVVQVVKEINELRYVLCPKRMMDAQFWQIYFRLADKYLPEEATDPNHKPPATASMQGLTLTDLQAKFAALSTSAKQWTDQTGTTLRNAAAGHFGGSTDSPTASSTLKEIARSQSGALPASAAPESGKENQAAAKQKDAGLGHDQELEAYLHDAEAKEQHGSAAGAPAEHEQTSSSDLEHVEAADAQESEAGGSDSDNDFDKYLNELSGSDEEAGKAAKAEASDSESGEDLDLDDYMRVLADEDKKA</sequence>
<dbReference type="InterPro" id="IPR005607">
    <property type="entry name" value="BSD_dom"/>
</dbReference>
<dbReference type="InterPro" id="IPR035925">
    <property type="entry name" value="BSD_dom_sf"/>
</dbReference>
<evidence type="ECO:0000259" key="2">
    <source>
        <dbReference type="Pfam" id="PF03909"/>
    </source>
</evidence>
<feature type="compositionally biased region" description="Basic and acidic residues" evidence="1">
    <location>
        <begin position="364"/>
        <end position="373"/>
    </location>
</feature>
<dbReference type="Gene3D" id="1.10.3970.10">
    <property type="entry name" value="BSD domain"/>
    <property type="match status" value="1"/>
</dbReference>
<evidence type="ECO:0000313" key="4">
    <source>
        <dbReference type="Proteomes" id="UP001497392"/>
    </source>
</evidence>
<evidence type="ECO:0000256" key="1">
    <source>
        <dbReference type="SAM" id="MobiDB-lite"/>
    </source>
</evidence>
<dbReference type="Pfam" id="PF03909">
    <property type="entry name" value="BSD"/>
    <property type="match status" value="1"/>
</dbReference>
<dbReference type="PANTHER" id="PTHR31923">
    <property type="entry name" value="BSD DOMAIN-CONTAINING PROTEIN"/>
    <property type="match status" value="1"/>
</dbReference>
<evidence type="ECO:0000313" key="3">
    <source>
        <dbReference type="EMBL" id="CAL5225318.1"/>
    </source>
</evidence>
<reference evidence="3 4" key="1">
    <citation type="submission" date="2024-06" db="EMBL/GenBank/DDBJ databases">
        <authorList>
            <person name="Kraege A."/>
            <person name="Thomma B."/>
        </authorList>
    </citation>
    <scope>NUCLEOTIDE SEQUENCE [LARGE SCALE GENOMIC DNA]</scope>
</reference>
<organism evidence="3 4">
    <name type="scientific">Coccomyxa viridis</name>
    <dbReference type="NCBI Taxonomy" id="1274662"/>
    <lineage>
        <taxon>Eukaryota</taxon>
        <taxon>Viridiplantae</taxon>
        <taxon>Chlorophyta</taxon>
        <taxon>core chlorophytes</taxon>
        <taxon>Trebouxiophyceae</taxon>
        <taxon>Trebouxiophyceae incertae sedis</taxon>
        <taxon>Coccomyxaceae</taxon>
        <taxon>Coccomyxa</taxon>
    </lineage>
</organism>
<feature type="region of interest" description="Disordered" evidence="1">
    <location>
        <begin position="240"/>
        <end position="290"/>
    </location>
</feature>
<keyword evidence="4" id="KW-1185">Reference proteome</keyword>
<dbReference type="EMBL" id="CAXHTA020000012">
    <property type="protein sequence ID" value="CAL5225318.1"/>
    <property type="molecule type" value="Genomic_DNA"/>
</dbReference>
<gene>
    <name evidence="3" type="primary">g8120</name>
    <name evidence="3" type="ORF">VP750_LOCUS6977</name>
</gene>
<dbReference type="Proteomes" id="UP001497392">
    <property type="component" value="Unassembled WGS sequence"/>
</dbReference>
<comment type="caution">
    <text evidence="3">The sequence shown here is derived from an EMBL/GenBank/DDBJ whole genome shotgun (WGS) entry which is preliminary data.</text>
</comment>
<feature type="domain" description="BSD" evidence="2">
    <location>
        <begin position="146"/>
        <end position="193"/>
    </location>
</feature>
<accession>A0ABP1FZP7</accession>
<proteinExistence type="predicted"/>
<feature type="region of interest" description="Disordered" evidence="1">
    <location>
        <begin position="307"/>
        <end position="398"/>
    </location>
</feature>
<feature type="compositionally biased region" description="Basic and acidic residues" evidence="1">
    <location>
        <begin position="386"/>
        <end position="398"/>
    </location>
</feature>